<dbReference type="EMBL" id="UZAF01018269">
    <property type="protein sequence ID" value="VDO49898.1"/>
    <property type="molecule type" value="Genomic_DNA"/>
</dbReference>
<keyword evidence="2" id="KW-1185">Reference proteome</keyword>
<evidence type="ECO:0000313" key="1">
    <source>
        <dbReference type="EMBL" id="VDO49898.1"/>
    </source>
</evidence>
<organism evidence="3">
    <name type="scientific">Haemonchus placei</name>
    <name type="common">Barber's pole worm</name>
    <dbReference type="NCBI Taxonomy" id="6290"/>
    <lineage>
        <taxon>Eukaryota</taxon>
        <taxon>Metazoa</taxon>
        <taxon>Ecdysozoa</taxon>
        <taxon>Nematoda</taxon>
        <taxon>Chromadorea</taxon>
        <taxon>Rhabditida</taxon>
        <taxon>Rhabditina</taxon>
        <taxon>Rhabditomorpha</taxon>
        <taxon>Strongyloidea</taxon>
        <taxon>Trichostrongylidae</taxon>
        <taxon>Haemonchus</taxon>
    </lineage>
</organism>
<dbReference type="OMA" id="TCGNDYE"/>
<evidence type="ECO:0000313" key="2">
    <source>
        <dbReference type="Proteomes" id="UP000268014"/>
    </source>
</evidence>
<reference evidence="1 2" key="2">
    <citation type="submission" date="2018-11" db="EMBL/GenBank/DDBJ databases">
        <authorList>
            <consortium name="Pathogen Informatics"/>
        </authorList>
    </citation>
    <scope>NUCLEOTIDE SEQUENCE [LARGE SCALE GENOMIC DNA]</scope>
    <source>
        <strain evidence="1 2">MHpl1</strain>
    </source>
</reference>
<dbReference type="WBParaSite" id="HPLM_0001360501-mRNA-1">
    <property type="protein sequence ID" value="HPLM_0001360501-mRNA-1"/>
    <property type="gene ID" value="HPLM_0001360501"/>
</dbReference>
<dbReference type="AlphaFoldDB" id="A0A158QPY7"/>
<gene>
    <name evidence="1" type="ORF">HPLM_LOCUS13597</name>
</gene>
<dbReference type="OrthoDB" id="10344876at2759"/>
<accession>A0A158QPY7</accession>
<protein>
    <submittedName>
        <fullName evidence="3">Ig-like domain-containing protein</fullName>
    </submittedName>
</protein>
<sequence>MKDIGSFNITKWVHEDGHIRTFKLAAGERPPFSAENFTLKCFETTAHGATQAVLAIYLLHEPRRISVDLESKPSIILGRRTTVDILDSKNKTLKSYTLEDHTNQPLIHYVDIIAAEKYFVKVSVNYTEDVRATKLLRDETLERSRSDEMKSVEFPAMGVAANKTDITKDALNFSYESIDFVEGDNLITYFVMRMELLRPLRTEVYPYVVEKVEELNYDGTSRDYSINASYFAGSIYDRLNVTITPEVGDYKGSSKDLLFPLDQPPVKPLTRRAGRFKAVMPLECAEFVSGESECFWEMLIKDDVGKLLTRPRKFHNGTEIPELKSVGVFLDESYTNKTTLFFCYVKPSTTYDVHKWTTAIEVVPVQSHQLKAKLTMDILEERPRYMVIKWSVDDLPANISGIRISVGIFDGAEKYKELESGILKTTGVVEYQLGYGGRGLKVQVAVNFTDDHVIEFTEEKKIIEPIEEIKVVDLKRVNNSEKEDTKVTLKWNTTGARPFEAKKLFYEIKKQIWQKEWTDYSTTVHKADTSGTQAYVFDSVKLLLISPRLQVTVTPKFDNYTGISDTINFSLKTGDLEIDVRVVKFGTGLRLTCIGYKPGLESHWERQEDGKDDSAGTTENRETLHIVVEKGQLYYRCYVKEDYYKQTTAIYIFGVEGPPPSPQLNLRIVRSKPYKLHVDWVVDWREEIPTRSFILTVKQDDSQKLEKKTLEKKGTISTEITADSAKITVLGNASYGENLHKTTEKIINIEPITLVNFGMSDEAIDTMTINWKVMGVLPEEEPQYKIKITCGNDYEEEKMIKQNSTVVPIKRRPYNCELKAQAILESYEGPIATYTVKLDAKALDVAPTNVKFTTAGPTTIIEFDPIPAEVMQRFGIDKGCQVSHYSLFYFRLHFSFETTVHGHSYSFLNGHKGGS</sequence>
<evidence type="ECO:0000313" key="3">
    <source>
        <dbReference type="WBParaSite" id="HPLM_0001360501-mRNA-1"/>
    </source>
</evidence>
<reference evidence="3" key="1">
    <citation type="submission" date="2016-04" db="UniProtKB">
        <authorList>
            <consortium name="WormBaseParasite"/>
        </authorList>
    </citation>
    <scope>IDENTIFICATION</scope>
</reference>
<dbReference type="Proteomes" id="UP000268014">
    <property type="component" value="Unassembled WGS sequence"/>
</dbReference>
<proteinExistence type="predicted"/>
<name>A0A158QPY7_HAEPC</name>